<accession>A0A023D704</accession>
<evidence type="ECO:0000259" key="9">
    <source>
        <dbReference type="Pfam" id="PF01743"/>
    </source>
</evidence>
<evidence type="ECO:0000256" key="1">
    <source>
        <dbReference type="ARBA" id="ARBA00001946"/>
    </source>
</evidence>
<name>A0A023D704_ACIMT</name>
<evidence type="ECO:0000256" key="7">
    <source>
        <dbReference type="ARBA" id="ARBA00022842"/>
    </source>
</evidence>
<dbReference type="RefSeq" id="WP_042060338.1">
    <property type="nucleotide sequence ID" value="NZ_BAND01000085.1"/>
</dbReference>
<dbReference type="GO" id="GO:0046872">
    <property type="term" value="F:metal ion binding"/>
    <property type="evidence" value="ECO:0007669"/>
    <property type="project" value="UniProtKB-KW"/>
</dbReference>
<dbReference type="SUPFAM" id="SSF81891">
    <property type="entry name" value="Poly A polymerase C-terminal region-like"/>
    <property type="match status" value="1"/>
</dbReference>
<evidence type="ECO:0000313" key="12">
    <source>
        <dbReference type="Proteomes" id="UP000019760"/>
    </source>
</evidence>
<dbReference type="EMBL" id="BAND01000085">
    <property type="protein sequence ID" value="GAJ29947.1"/>
    <property type="molecule type" value="Genomic_DNA"/>
</dbReference>
<evidence type="ECO:0000256" key="6">
    <source>
        <dbReference type="ARBA" id="ARBA00022741"/>
    </source>
</evidence>
<comment type="cofactor">
    <cofactor evidence="1">
        <name>Mg(2+)</name>
        <dbReference type="ChEBI" id="CHEBI:18420"/>
    </cofactor>
</comment>
<dbReference type="GO" id="GO:0000166">
    <property type="term" value="F:nucleotide binding"/>
    <property type="evidence" value="ECO:0007669"/>
    <property type="project" value="UniProtKB-KW"/>
</dbReference>
<proteinExistence type="inferred from homology"/>
<keyword evidence="4" id="KW-0548">Nucleotidyltransferase</keyword>
<reference evidence="12" key="1">
    <citation type="journal article" date="2014" name="FEMS Microbiol. Lett.">
        <title>Draft Genomic DNA Sequence of the Facultatively Methylotrophic Bacterium Acidomonas methanolica type strain MB58.</title>
        <authorList>
            <person name="Higashiura N."/>
            <person name="Hadano H."/>
            <person name="Hirakawa H."/>
            <person name="Matsutani M."/>
            <person name="Takabe S."/>
            <person name="Matsushita K."/>
            <person name="Azuma Y."/>
        </authorList>
    </citation>
    <scope>NUCLEOTIDE SEQUENCE [LARGE SCALE GENOMIC DNA]</scope>
    <source>
        <strain evidence="12">MB58</strain>
    </source>
</reference>
<dbReference type="Proteomes" id="UP000019760">
    <property type="component" value="Unassembled WGS sequence"/>
</dbReference>
<evidence type="ECO:0000259" key="10">
    <source>
        <dbReference type="Pfam" id="PF12627"/>
    </source>
</evidence>
<comment type="caution">
    <text evidence="11">The sequence shown here is derived from an EMBL/GenBank/DDBJ whole genome shotgun (WGS) entry which is preliminary data.</text>
</comment>
<keyword evidence="8" id="KW-0694">RNA-binding</keyword>
<evidence type="ECO:0000313" key="11">
    <source>
        <dbReference type="EMBL" id="GAJ29947.1"/>
    </source>
</evidence>
<dbReference type="CDD" id="cd05398">
    <property type="entry name" value="NT_ClassII-CCAase"/>
    <property type="match status" value="1"/>
</dbReference>
<dbReference type="InterPro" id="IPR032828">
    <property type="entry name" value="PolyA_RNA-bd"/>
</dbReference>
<dbReference type="OrthoDB" id="9805698at2"/>
<dbReference type="Gene3D" id="1.10.3090.10">
    <property type="entry name" value="cca-adding enzyme, domain 2"/>
    <property type="match status" value="1"/>
</dbReference>
<evidence type="ECO:0000256" key="8">
    <source>
        <dbReference type="RuleBase" id="RU003953"/>
    </source>
</evidence>
<evidence type="ECO:0000256" key="4">
    <source>
        <dbReference type="ARBA" id="ARBA00022695"/>
    </source>
</evidence>
<comment type="similarity">
    <text evidence="8">Belongs to the tRNA nucleotidyltransferase/poly(A) polymerase family.</text>
</comment>
<dbReference type="PANTHER" id="PTHR46173:SF1">
    <property type="entry name" value="CCA TRNA NUCLEOTIDYLTRANSFERASE 1, MITOCHONDRIAL"/>
    <property type="match status" value="1"/>
</dbReference>
<evidence type="ECO:0000256" key="2">
    <source>
        <dbReference type="ARBA" id="ARBA00022679"/>
    </source>
</evidence>
<keyword evidence="7" id="KW-0460">Magnesium</keyword>
<protein>
    <submittedName>
        <fullName evidence="11">Poly(A) polymerase</fullName>
    </submittedName>
</protein>
<evidence type="ECO:0000256" key="3">
    <source>
        <dbReference type="ARBA" id="ARBA00022694"/>
    </source>
</evidence>
<dbReference type="SUPFAM" id="SSF81301">
    <property type="entry name" value="Nucleotidyltransferase"/>
    <property type="match status" value="1"/>
</dbReference>
<dbReference type="GO" id="GO:0008033">
    <property type="term" value="P:tRNA processing"/>
    <property type="evidence" value="ECO:0007669"/>
    <property type="project" value="UniProtKB-KW"/>
</dbReference>
<dbReference type="PANTHER" id="PTHR46173">
    <property type="entry name" value="CCA TRNA NUCLEOTIDYLTRANSFERASE 1, MITOCHONDRIAL"/>
    <property type="match status" value="1"/>
</dbReference>
<organism evidence="11 12">
    <name type="scientific">Acidomonas methanolica NBRC 104435</name>
    <dbReference type="NCBI Taxonomy" id="1231351"/>
    <lineage>
        <taxon>Bacteria</taxon>
        <taxon>Pseudomonadati</taxon>
        <taxon>Pseudomonadota</taxon>
        <taxon>Alphaproteobacteria</taxon>
        <taxon>Acetobacterales</taxon>
        <taxon>Acetobacteraceae</taxon>
        <taxon>Acidomonas</taxon>
    </lineage>
</organism>
<feature type="domain" description="tRNA nucleotidyltransferase/poly(A) polymerase RNA and SrmB- binding" evidence="10">
    <location>
        <begin position="183"/>
        <end position="236"/>
    </location>
</feature>
<dbReference type="Gene3D" id="3.30.460.10">
    <property type="entry name" value="Beta Polymerase, domain 2"/>
    <property type="match status" value="1"/>
</dbReference>
<keyword evidence="2 8" id="KW-0808">Transferase</keyword>
<dbReference type="AlphaFoldDB" id="A0A023D704"/>
<gene>
    <name evidence="11" type="ORF">Amme_085_075</name>
</gene>
<dbReference type="GO" id="GO:0000049">
    <property type="term" value="F:tRNA binding"/>
    <property type="evidence" value="ECO:0007669"/>
    <property type="project" value="TreeGrafter"/>
</dbReference>
<keyword evidence="12" id="KW-1185">Reference proteome</keyword>
<evidence type="ECO:0000256" key="5">
    <source>
        <dbReference type="ARBA" id="ARBA00022723"/>
    </source>
</evidence>
<keyword evidence="6" id="KW-0547">Nucleotide-binding</keyword>
<dbReference type="InterPro" id="IPR002646">
    <property type="entry name" value="PolA_pol_head_dom"/>
</dbReference>
<dbReference type="Pfam" id="PF12627">
    <property type="entry name" value="PolyA_pol_RNAbd"/>
    <property type="match status" value="1"/>
</dbReference>
<dbReference type="GO" id="GO:0016779">
    <property type="term" value="F:nucleotidyltransferase activity"/>
    <property type="evidence" value="ECO:0007669"/>
    <property type="project" value="UniProtKB-KW"/>
</dbReference>
<sequence length="397" mass="42717">MSESPLASLPPAARAALDRLWAILPHARLVGGCVRDLLAGRALNDVDLATVEAPEVVQATLEAAGIKVVPTGLAHGTVTAVIDRAPYEITTLRRDAETDGRHAVVVWTDDWREDAARRDFTINAMSLDRAGVLHDYFDGQRDLAARRVRFVGDPAARIREDALRVLRFFRFDARFGGETPDAAALAAIRAGAALVDGLSAERVAGELLRILAGPRAVRAIGSMDDAGVLRRWLPEAHLRIGLLDRLVAAGGPPDAILLLGALCDAPDLARRLRLSGAQAARLEAMRGAALPIEASDDDLRRARADWPLETLLDRLWLCQAARSGAPDAAWDGLRARLEAMPRPVFPLSGKDAVKAGIAPGPGVGVALRRVEAWWREEGCRPGRESALRRLDEVVAQG</sequence>
<dbReference type="InterPro" id="IPR043519">
    <property type="entry name" value="NT_sf"/>
</dbReference>
<reference evidence="11 12" key="2">
    <citation type="journal article" date="2014" name="FEMS Microbiol. Lett.">
        <title>Draft genomic DNA sequence of the facultatively methylotrophic bacterium Acidomonas methanolica type strain MB58.</title>
        <authorList>
            <person name="Higashiura N."/>
            <person name="Hadano H."/>
            <person name="Hirakawa H."/>
            <person name="Matsutani M."/>
            <person name="Takabe S."/>
            <person name="Matsushita K."/>
            <person name="Azuma Y."/>
        </authorList>
    </citation>
    <scope>NUCLEOTIDE SEQUENCE [LARGE SCALE GENOMIC DNA]</scope>
    <source>
        <strain evidence="11 12">MB58</strain>
    </source>
</reference>
<dbReference type="InterPro" id="IPR050264">
    <property type="entry name" value="Bact_CCA-adding_enz_type3_sf"/>
</dbReference>
<dbReference type="Pfam" id="PF01743">
    <property type="entry name" value="PolyA_pol"/>
    <property type="match status" value="1"/>
</dbReference>
<keyword evidence="3" id="KW-0819">tRNA processing</keyword>
<feature type="domain" description="Poly A polymerase head" evidence="9">
    <location>
        <begin position="27"/>
        <end position="149"/>
    </location>
</feature>
<keyword evidence="5" id="KW-0479">Metal-binding</keyword>